<dbReference type="RefSeq" id="WP_131851654.1">
    <property type="nucleotide sequence ID" value="NZ_SKFH01000010.1"/>
</dbReference>
<protein>
    <recommendedName>
        <fullName evidence="2">DNA-3-methyladenine glycosylase II</fullName>
        <ecNumber evidence="2">3.2.2.21</ecNumber>
    </recommendedName>
</protein>
<dbReference type="Gene3D" id="1.10.340.30">
    <property type="entry name" value="Hypothetical protein, domain 2"/>
    <property type="match status" value="1"/>
</dbReference>
<evidence type="ECO:0000256" key="3">
    <source>
        <dbReference type="ARBA" id="ARBA00022763"/>
    </source>
</evidence>
<accession>A0A4R4E422</accession>
<dbReference type="GO" id="GO:0006285">
    <property type="term" value="P:base-excision repair, AP site formation"/>
    <property type="evidence" value="ECO:0007669"/>
    <property type="project" value="TreeGrafter"/>
</dbReference>
<evidence type="ECO:0000256" key="4">
    <source>
        <dbReference type="ARBA" id="ARBA00023204"/>
    </source>
</evidence>
<dbReference type="SMART" id="SM00478">
    <property type="entry name" value="ENDO3c"/>
    <property type="match status" value="1"/>
</dbReference>
<dbReference type="Pfam" id="PF00730">
    <property type="entry name" value="HhH-GPD"/>
    <property type="match status" value="1"/>
</dbReference>
<dbReference type="SUPFAM" id="SSF48150">
    <property type="entry name" value="DNA-glycosylase"/>
    <property type="match status" value="1"/>
</dbReference>
<evidence type="ECO:0000313" key="7">
    <source>
        <dbReference type="Proteomes" id="UP000295164"/>
    </source>
</evidence>
<dbReference type="EC" id="3.2.2.21" evidence="2"/>
<keyword evidence="4" id="KW-0234">DNA repair</keyword>
<dbReference type="InterPro" id="IPR051912">
    <property type="entry name" value="Alkylbase_DNA_Glycosylase/TA"/>
</dbReference>
<comment type="caution">
    <text evidence="6">The sequence shown here is derived from an EMBL/GenBank/DDBJ whole genome shotgun (WGS) entry which is preliminary data.</text>
</comment>
<dbReference type="GO" id="GO:0005737">
    <property type="term" value="C:cytoplasm"/>
    <property type="evidence" value="ECO:0007669"/>
    <property type="project" value="TreeGrafter"/>
</dbReference>
<keyword evidence="7" id="KW-1185">Reference proteome</keyword>
<dbReference type="CDD" id="cd00056">
    <property type="entry name" value="ENDO3c"/>
    <property type="match status" value="1"/>
</dbReference>
<sequence length="211" mass="23967">MIPTFHADNFHALCDSVAARDAGLQQVLHSWGYPPLWVRPARFATLVLTILEQQVSLQSAYAAYKKLTDAIGLPTPQKMLAMTNEELRACYFTRQKSAYVRGLAEAIQQRKLSLKSLETLPDEAVRAQLTALKGIGDWTADIYLLHSLRRTDLFPTGDIALMNGIKMIQGRGKLTKEEAIEWAEPLRPYRSIATMIVWHHYIKVKKIRILH</sequence>
<evidence type="ECO:0000256" key="2">
    <source>
        <dbReference type="ARBA" id="ARBA00012000"/>
    </source>
</evidence>
<dbReference type="GO" id="GO:0032993">
    <property type="term" value="C:protein-DNA complex"/>
    <property type="evidence" value="ECO:0007669"/>
    <property type="project" value="TreeGrafter"/>
</dbReference>
<dbReference type="GO" id="GO:0043916">
    <property type="term" value="F:DNA-7-methylguanine glycosylase activity"/>
    <property type="evidence" value="ECO:0007669"/>
    <property type="project" value="TreeGrafter"/>
</dbReference>
<gene>
    <name evidence="6" type="ORF">E0486_08095</name>
</gene>
<evidence type="ECO:0000313" key="6">
    <source>
        <dbReference type="EMBL" id="TCZ72731.1"/>
    </source>
</evidence>
<dbReference type="OrthoDB" id="9785929at2"/>
<dbReference type="GO" id="GO:0006307">
    <property type="term" value="P:DNA alkylation repair"/>
    <property type="evidence" value="ECO:0007669"/>
    <property type="project" value="TreeGrafter"/>
</dbReference>
<feature type="domain" description="HhH-GPD" evidence="5">
    <location>
        <begin position="51"/>
        <end position="202"/>
    </location>
</feature>
<dbReference type="Proteomes" id="UP000295164">
    <property type="component" value="Unassembled WGS sequence"/>
</dbReference>
<dbReference type="EMBL" id="SKFH01000010">
    <property type="protein sequence ID" value="TCZ72731.1"/>
    <property type="molecule type" value="Genomic_DNA"/>
</dbReference>
<dbReference type="GO" id="GO:0008725">
    <property type="term" value="F:DNA-3-methyladenine glycosylase activity"/>
    <property type="evidence" value="ECO:0007669"/>
    <property type="project" value="TreeGrafter"/>
</dbReference>
<comment type="catalytic activity">
    <reaction evidence="1">
        <text>Hydrolysis of alkylated DNA, releasing 3-methyladenine, 3-methylguanine, 7-methylguanine and 7-methyladenine.</text>
        <dbReference type="EC" id="3.2.2.21"/>
    </reaction>
</comment>
<dbReference type="PANTHER" id="PTHR43003:SF5">
    <property type="entry name" value="DNA-3-METHYLADENINE GLYCOSYLASE"/>
    <property type="match status" value="1"/>
</dbReference>
<keyword evidence="3" id="KW-0227">DNA damage</keyword>
<dbReference type="InterPro" id="IPR011257">
    <property type="entry name" value="DNA_glycosylase"/>
</dbReference>
<evidence type="ECO:0000256" key="1">
    <source>
        <dbReference type="ARBA" id="ARBA00000086"/>
    </source>
</evidence>
<dbReference type="GO" id="GO:0032131">
    <property type="term" value="F:alkylated DNA binding"/>
    <property type="evidence" value="ECO:0007669"/>
    <property type="project" value="TreeGrafter"/>
</dbReference>
<evidence type="ECO:0000259" key="5">
    <source>
        <dbReference type="SMART" id="SM00478"/>
    </source>
</evidence>
<dbReference type="Gene3D" id="1.10.1670.40">
    <property type="match status" value="1"/>
</dbReference>
<organism evidence="6 7">
    <name type="scientific">Flaviaesturariibacter aridisoli</name>
    <dbReference type="NCBI Taxonomy" id="2545761"/>
    <lineage>
        <taxon>Bacteria</taxon>
        <taxon>Pseudomonadati</taxon>
        <taxon>Bacteroidota</taxon>
        <taxon>Chitinophagia</taxon>
        <taxon>Chitinophagales</taxon>
        <taxon>Chitinophagaceae</taxon>
        <taxon>Flaviaestuariibacter</taxon>
    </lineage>
</organism>
<dbReference type="InterPro" id="IPR003265">
    <property type="entry name" value="HhH-GPD_domain"/>
</dbReference>
<dbReference type="AlphaFoldDB" id="A0A4R4E422"/>
<reference evidence="6 7" key="1">
    <citation type="submission" date="2019-03" db="EMBL/GenBank/DDBJ databases">
        <authorList>
            <person name="Kim M.K.M."/>
        </authorList>
    </citation>
    <scope>NUCLEOTIDE SEQUENCE [LARGE SCALE GENOMIC DNA]</scope>
    <source>
        <strain evidence="6 7">17J68-15</strain>
    </source>
</reference>
<proteinExistence type="predicted"/>
<name>A0A4R4E422_9BACT</name>
<dbReference type="PANTHER" id="PTHR43003">
    <property type="entry name" value="DNA-3-METHYLADENINE GLYCOSYLASE"/>
    <property type="match status" value="1"/>
</dbReference>